<proteinExistence type="predicted"/>
<name>X0S1H8_9ZZZZ</name>
<dbReference type="EMBL" id="BARS01001294">
    <property type="protein sequence ID" value="GAF69817.1"/>
    <property type="molecule type" value="Genomic_DNA"/>
</dbReference>
<sequence length="49" mass="5941">MTIFKFTFLFPPKIQLEIVYLLLEDAKYVVFSDFFKKNQIIFKKKEGFS</sequence>
<reference evidence="1" key="1">
    <citation type="journal article" date="2014" name="Front. Microbiol.">
        <title>High frequency of phylogenetically diverse reductive dehalogenase-homologous genes in deep subseafloor sedimentary metagenomes.</title>
        <authorList>
            <person name="Kawai M."/>
            <person name="Futagami T."/>
            <person name="Toyoda A."/>
            <person name="Takaki Y."/>
            <person name="Nishi S."/>
            <person name="Hori S."/>
            <person name="Arai W."/>
            <person name="Tsubouchi T."/>
            <person name="Morono Y."/>
            <person name="Uchiyama I."/>
            <person name="Ito T."/>
            <person name="Fujiyama A."/>
            <person name="Inagaki F."/>
            <person name="Takami H."/>
        </authorList>
    </citation>
    <scope>NUCLEOTIDE SEQUENCE</scope>
    <source>
        <strain evidence="1">Expedition CK06-06</strain>
    </source>
</reference>
<protein>
    <submittedName>
        <fullName evidence="1">Uncharacterized protein</fullName>
    </submittedName>
</protein>
<evidence type="ECO:0000313" key="1">
    <source>
        <dbReference type="EMBL" id="GAF69817.1"/>
    </source>
</evidence>
<accession>X0S1H8</accession>
<feature type="non-terminal residue" evidence="1">
    <location>
        <position position="49"/>
    </location>
</feature>
<dbReference type="AlphaFoldDB" id="X0S1H8"/>
<organism evidence="1">
    <name type="scientific">marine sediment metagenome</name>
    <dbReference type="NCBI Taxonomy" id="412755"/>
    <lineage>
        <taxon>unclassified sequences</taxon>
        <taxon>metagenomes</taxon>
        <taxon>ecological metagenomes</taxon>
    </lineage>
</organism>
<comment type="caution">
    <text evidence="1">The sequence shown here is derived from an EMBL/GenBank/DDBJ whole genome shotgun (WGS) entry which is preliminary data.</text>
</comment>
<gene>
    <name evidence="1" type="ORF">S01H1_02620</name>
</gene>